<organism evidence="1 2">
    <name type="scientific">Pseudomonas prosekii</name>
    <dbReference type="NCBI Taxonomy" id="1148509"/>
    <lineage>
        <taxon>Bacteria</taxon>
        <taxon>Pseudomonadati</taxon>
        <taxon>Pseudomonadota</taxon>
        <taxon>Gammaproteobacteria</taxon>
        <taxon>Pseudomonadales</taxon>
        <taxon>Pseudomonadaceae</taxon>
        <taxon>Pseudomonas</taxon>
    </lineage>
</organism>
<dbReference type="Proteomes" id="UP000198481">
    <property type="component" value="Chromosome I"/>
</dbReference>
<name>A0A1H2ABU0_9PSED</name>
<gene>
    <name evidence="1" type="ORF">SAMN05216222_4376</name>
</gene>
<dbReference type="RefSeq" id="WP_092279204.1">
    <property type="nucleotide sequence ID" value="NZ_LT629762.1"/>
</dbReference>
<reference evidence="1 2" key="1">
    <citation type="submission" date="2016-10" db="EMBL/GenBank/DDBJ databases">
        <authorList>
            <person name="de Groot N.N."/>
        </authorList>
    </citation>
    <scope>NUCLEOTIDE SEQUENCE [LARGE SCALE GENOMIC DNA]</scope>
    <source>
        <strain evidence="1 2">LMG 26867</strain>
    </source>
</reference>
<evidence type="ECO:0000313" key="2">
    <source>
        <dbReference type="Proteomes" id="UP000198481"/>
    </source>
</evidence>
<evidence type="ECO:0000313" key="1">
    <source>
        <dbReference type="EMBL" id="SDT43460.1"/>
    </source>
</evidence>
<protein>
    <recommendedName>
        <fullName evidence="3">DUF3077 domain-containing protein</fullName>
    </recommendedName>
</protein>
<dbReference type="AlphaFoldDB" id="A0A1H2ABU0"/>
<accession>A0A1H2ABU0</accession>
<sequence length="121" mass="13065">MFKVTPNPPHTDPLPYDACLDPKKLQAAADRALSHYIGSGTQKTQISSRKPYGIFVIGPSVDDETLLVQACTSFASASAMANDIANSIDARHRDSIVALQQVIMMGELAVNRVLDNYHPPG</sequence>
<dbReference type="EMBL" id="LT629762">
    <property type="protein sequence ID" value="SDT43460.1"/>
    <property type="molecule type" value="Genomic_DNA"/>
</dbReference>
<proteinExistence type="predicted"/>
<evidence type="ECO:0008006" key="3">
    <source>
        <dbReference type="Google" id="ProtNLM"/>
    </source>
</evidence>
<dbReference type="Pfam" id="PF19619">
    <property type="entry name" value="DUF6124"/>
    <property type="match status" value="1"/>
</dbReference>